<dbReference type="EMBL" id="MU129093">
    <property type="protein sequence ID" value="KAF9507000.1"/>
    <property type="molecule type" value="Genomic_DNA"/>
</dbReference>
<evidence type="ECO:0000313" key="2">
    <source>
        <dbReference type="EMBL" id="KAF9507000.1"/>
    </source>
</evidence>
<name>A0A9P6AKK4_9AGAM</name>
<keyword evidence="1" id="KW-0472">Membrane</keyword>
<keyword evidence="1" id="KW-0812">Transmembrane</keyword>
<feature type="transmembrane region" description="Helical" evidence="1">
    <location>
        <begin position="45"/>
        <end position="69"/>
    </location>
</feature>
<dbReference type="Proteomes" id="UP000886523">
    <property type="component" value="Unassembled WGS sequence"/>
</dbReference>
<evidence type="ECO:0000313" key="3">
    <source>
        <dbReference type="Proteomes" id="UP000886523"/>
    </source>
</evidence>
<proteinExistence type="predicted"/>
<evidence type="ECO:0000256" key="1">
    <source>
        <dbReference type="SAM" id="Phobius"/>
    </source>
</evidence>
<sequence>MSSYECVITPWDVHSGSVHQGLLLRTIIWAFNESSPHGSLGLGSIFPLLSHFIVDFYGGSLGIIGLGSPMAPKYSLFRSSALMHFLGHMGLGSIFVCTSLHVTKDILNQIDAPFL</sequence>
<keyword evidence="3" id="KW-1185">Reference proteome</keyword>
<dbReference type="AlphaFoldDB" id="A0A9P6AKK4"/>
<feature type="transmembrane region" description="Helical" evidence="1">
    <location>
        <begin position="81"/>
        <end position="102"/>
    </location>
</feature>
<gene>
    <name evidence="2" type="ORF">BS47DRAFT_364097</name>
</gene>
<protein>
    <submittedName>
        <fullName evidence="2">Uncharacterized protein</fullName>
    </submittedName>
</protein>
<accession>A0A9P6AKK4</accession>
<comment type="caution">
    <text evidence="2">The sequence shown here is derived from an EMBL/GenBank/DDBJ whole genome shotgun (WGS) entry which is preliminary data.</text>
</comment>
<keyword evidence="1" id="KW-1133">Transmembrane helix</keyword>
<organism evidence="2 3">
    <name type="scientific">Hydnum rufescens UP504</name>
    <dbReference type="NCBI Taxonomy" id="1448309"/>
    <lineage>
        <taxon>Eukaryota</taxon>
        <taxon>Fungi</taxon>
        <taxon>Dikarya</taxon>
        <taxon>Basidiomycota</taxon>
        <taxon>Agaricomycotina</taxon>
        <taxon>Agaricomycetes</taxon>
        <taxon>Cantharellales</taxon>
        <taxon>Hydnaceae</taxon>
        <taxon>Hydnum</taxon>
    </lineage>
</organism>
<reference evidence="2" key="1">
    <citation type="journal article" date="2020" name="Nat. Commun.">
        <title>Large-scale genome sequencing of mycorrhizal fungi provides insights into the early evolution of symbiotic traits.</title>
        <authorList>
            <person name="Miyauchi S."/>
            <person name="Kiss E."/>
            <person name="Kuo A."/>
            <person name="Drula E."/>
            <person name="Kohler A."/>
            <person name="Sanchez-Garcia M."/>
            <person name="Morin E."/>
            <person name="Andreopoulos B."/>
            <person name="Barry K.W."/>
            <person name="Bonito G."/>
            <person name="Buee M."/>
            <person name="Carver A."/>
            <person name="Chen C."/>
            <person name="Cichocki N."/>
            <person name="Clum A."/>
            <person name="Culley D."/>
            <person name="Crous P.W."/>
            <person name="Fauchery L."/>
            <person name="Girlanda M."/>
            <person name="Hayes R.D."/>
            <person name="Keri Z."/>
            <person name="LaButti K."/>
            <person name="Lipzen A."/>
            <person name="Lombard V."/>
            <person name="Magnuson J."/>
            <person name="Maillard F."/>
            <person name="Murat C."/>
            <person name="Nolan M."/>
            <person name="Ohm R.A."/>
            <person name="Pangilinan J."/>
            <person name="Pereira M.F."/>
            <person name="Perotto S."/>
            <person name="Peter M."/>
            <person name="Pfister S."/>
            <person name="Riley R."/>
            <person name="Sitrit Y."/>
            <person name="Stielow J.B."/>
            <person name="Szollosi G."/>
            <person name="Zifcakova L."/>
            <person name="Stursova M."/>
            <person name="Spatafora J.W."/>
            <person name="Tedersoo L."/>
            <person name="Vaario L.M."/>
            <person name="Yamada A."/>
            <person name="Yan M."/>
            <person name="Wang P."/>
            <person name="Xu J."/>
            <person name="Bruns T."/>
            <person name="Baldrian P."/>
            <person name="Vilgalys R."/>
            <person name="Dunand C."/>
            <person name="Henrissat B."/>
            <person name="Grigoriev I.V."/>
            <person name="Hibbett D."/>
            <person name="Nagy L.G."/>
            <person name="Martin F.M."/>
        </authorList>
    </citation>
    <scope>NUCLEOTIDE SEQUENCE</scope>
    <source>
        <strain evidence="2">UP504</strain>
    </source>
</reference>